<dbReference type="AlphaFoldDB" id="A0A9D4V4S5"/>
<evidence type="ECO:0000313" key="2">
    <source>
        <dbReference type="Proteomes" id="UP000886520"/>
    </source>
</evidence>
<sequence length="134" mass="15023">MAPKQEDDMEEKNSSALDKDGIALLRANGLGPYAMPYAMPIKEVEKEIKDMAKRVNDLCGAVELNGMAHIYVHFFPCIYRQEWDAHGGNGNPRPTACSFDFYAARFFLLVCQHLTYGGYVFNSHLSCQLLVSVV</sequence>
<protein>
    <submittedName>
        <fullName evidence="1">Uncharacterized protein</fullName>
    </submittedName>
</protein>
<dbReference type="OrthoDB" id="1937997at2759"/>
<gene>
    <name evidence="1" type="ORF">GOP47_0004835</name>
</gene>
<comment type="caution">
    <text evidence="1">The sequence shown here is derived from an EMBL/GenBank/DDBJ whole genome shotgun (WGS) entry which is preliminary data.</text>
</comment>
<dbReference type="Proteomes" id="UP000886520">
    <property type="component" value="Chromosome 5"/>
</dbReference>
<proteinExistence type="predicted"/>
<name>A0A9D4V4S5_ADICA</name>
<reference evidence="1 2" key="1">
    <citation type="submission" date="2021-01" db="EMBL/GenBank/DDBJ databases">
        <title>Adiantum capillus-veneris genome.</title>
        <authorList>
            <person name="Fang Y."/>
            <person name="Liao Q."/>
        </authorList>
    </citation>
    <scope>NUCLEOTIDE SEQUENCE [LARGE SCALE GENOMIC DNA]</scope>
    <source>
        <strain evidence="1">H3</strain>
        <tissue evidence="1">Leaf</tissue>
    </source>
</reference>
<keyword evidence="2" id="KW-1185">Reference proteome</keyword>
<evidence type="ECO:0000313" key="1">
    <source>
        <dbReference type="EMBL" id="KAI5079356.1"/>
    </source>
</evidence>
<accession>A0A9D4V4S5</accession>
<organism evidence="1 2">
    <name type="scientific">Adiantum capillus-veneris</name>
    <name type="common">Maidenhair fern</name>
    <dbReference type="NCBI Taxonomy" id="13818"/>
    <lineage>
        <taxon>Eukaryota</taxon>
        <taxon>Viridiplantae</taxon>
        <taxon>Streptophyta</taxon>
        <taxon>Embryophyta</taxon>
        <taxon>Tracheophyta</taxon>
        <taxon>Polypodiopsida</taxon>
        <taxon>Polypodiidae</taxon>
        <taxon>Polypodiales</taxon>
        <taxon>Pteridineae</taxon>
        <taxon>Pteridaceae</taxon>
        <taxon>Vittarioideae</taxon>
        <taxon>Adiantum</taxon>
    </lineage>
</organism>
<dbReference type="EMBL" id="JABFUD020000005">
    <property type="protein sequence ID" value="KAI5079356.1"/>
    <property type="molecule type" value="Genomic_DNA"/>
</dbReference>